<dbReference type="Gene3D" id="2.60.210.10">
    <property type="entry name" value="Apoptosis, Tumor Necrosis Factor Receptor Associated Protein 2, Chain A"/>
    <property type="match status" value="1"/>
</dbReference>
<protein>
    <submittedName>
        <fullName evidence="3">BTB domain-containing protein</fullName>
    </submittedName>
</protein>
<dbReference type="InterPro" id="IPR002083">
    <property type="entry name" value="MATH/TRAF_dom"/>
</dbReference>
<dbReference type="Proteomes" id="UP000492821">
    <property type="component" value="Unassembled WGS sequence"/>
</dbReference>
<evidence type="ECO:0000313" key="2">
    <source>
        <dbReference type="Proteomes" id="UP000492821"/>
    </source>
</evidence>
<dbReference type="PROSITE" id="PS50097">
    <property type="entry name" value="BTB"/>
    <property type="match status" value="1"/>
</dbReference>
<dbReference type="InterPro" id="IPR011333">
    <property type="entry name" value="SKP1/BTB/POZ_sf"/>
</dbReference>
<evidence type="ECO:0000259" key="1">
    <source>
        <dbReference type="PROSITE" id="PS50097"/>
    </source>
</evidence>
<feature type="domain" description="BTB" evidence="1">
    <location>
        <begin position="151"/>
        <end position="210"/>
    </location>
</feature>
<name>A0A7E4W2X5_PANRE</name>
<dbReference type="SMART" id="SM00225">
    <property type="entry name" value="BTB"/>
    <property type="match status" value="1"/>
</dbReference>
<organism evidence="2 3">
    <name type="scientific">Panagrellus redivivus</name>
    <name type="common">Microworm</name>
    <dbReference type="NCBI Taxonomy" id="6233"/>
    <lineage>
        <taxon>Eukaryota</taxon>
        <taxon>Metazoa</taxon>
        <taxon>Ecdysozoa</taxon>
        <taxon>Nematoda</taxon>
        <taxon>Chromadorea</taxon>
        <taxon>Rhabditida</taxon>
        <taxon>Tylenchina</taxon>
        <taxon>Panagrolaimomorpha</taxon>
        <taxon>Panagrolaimoidea</taxon>
        <taxon>Panagrolaimidae</taxon>
        <taxon>Panagrellus</taxon>
    </lineage>
</organism>
<dbReference type="CDD" id="cd18186">
    <property type="entry name" value="BTB_POZ_ZBTB_KLHL-like"/>
    <property type="match status" value="1"/>
</dbReference>
<accession>A0A7E4W2X5</accession>
<dbReference type="CDD" id="cd14733">
    <property type="entry name" value="BACK"/>
    <property type="match status" value="1"/>
</dbReference>
<dbReference type="Pfam" id="PF00651">
    <property type="entry name" value="BTB"/>
    <property type="match status" value="1"/>
</dbReference>
<dbReference type="GO" id="GO:0030163">
    <property type="term" value="P:protein catabolic process"/>
    <property type="evidence" value="ECO:0007669"/>
    <property type="project" value="UniProtKB-ARBA"/>
</dbReference>
<dbReference type="SUPFAM" id="SSF49599">
    <property type="entry name" value="TRAF domain-like"/>
    <property type="match status" value="1"/>
</dbReference>
<sequence>MSTSQTIITIKQSVTFTLYQTDMTAKKIGEKLETPKCTVPCSDGLQWWIRWYSAGDRESANGHVSVFLMVNKPVKATFTFAVDGSSISWTTTYEIQNSPLGFGRYRYASHEQLRPLFRDGKLTITCIVEFDVPVPTFFVPRVFQLFDHIPMDVEFVMGSERVPAHKNFLTMLSPSFQAMFTHNTAESKSGKIKIVEFDFATVKAAIDICYGREPANLPVETVVGILRFCDMYFITAVINELEKLPLLNPLIPTFCTIVHYAYDCNKDSLLTDCYNFFKNHQDEIKAIKQFADLPPALIVDVLKSAFGLKTDFDVLRHAHKNGLEIVVIHLEKPLLNSLTIDNFCDTVCYAWDCSREELQQACAKFLNENRDEVLDLRAFYNLAFDVVGKVLKATYVLKQGGD</sequence>
<keyword evidence="2" id="KW-1185">Reference proteome</keyword>
<evidence type="ECO:0000313" key="3">
    <source>
        <dbReference type="WBParaSite" id="Pan_g6876.t1"/>
    </source>
</evidence>
<reference evidence="2" key="1">
    <citation type="journal article" date="2013" name="Genetics">
        <title>The draft genome and transcriptome of Panagrellus redivivus are shaped by the harsh demands of a free-living lifestyle.</title>
        <authorList>
            <person name="Srinivasan J."/>
            <person name="Dillman A.R."/>
            <person name="Macchietto M.G."/>
            <person name="Heikkinen L."/>
            <person name="Lakso M."/>
            <person name="Fracchia K.M."/>
            <person name="Antoshechkin I."/>
            <person name="Mortazavi A."/>
            <person name="Wong G."/>
            <person name="Sternberg P.W."/>
        </authorList>
    </citation>
    <scope>NUCLEOTIDE SEQUENCE [LARGE SCALE GENOMIC DNA]</scope>
    <source>
        <strain evidence="2">MT8872</strain>
    </source>
</reference>
<dbReference type="WBParaSite" id="Pan_g6876.t1">
    <property type="protein sequence ID" value="Pan_g6876.t1"/>
    <property type="gene ID" value="Pan_g6876"/>
</dbReference>
<dbReference type="AlphaFoldDB" id="A0A7E4W2X5"/>
<dbReference type="InterPro" id="IPR008974">
    <property type="entry name" value="TRAF-like"/>
</dbReference>
<dbReference type="Gene3D" id="3.30.710.10">
    <property type="entry name" value="Potassium Channel Kv1.1, Chain A"/>
    <property type="match status" value="2"/>
</dbReference>
<dbReference type="CDD" id="cd00121">
    <property type="entry name" value="MATH"/>
    <property type="match status" value="1"/>
</dbReference>
<dbReference type="SUPFAM" id="SSF54695">
    <property type="entry name" value="POZ domain"/>
    <property type="match status" value="1"/>
</dbReference>
<dbReference type="InterPro" id="IPR000210">
    <property type="entry name" value="BTB/POZ_dom"/>
</dbReference>
<reference evidence="3" key="2">
    <citation type="submission" date="2020-10" db="UniProtKB">
        <authorList>
            <consortium name="WormBaseParasite"/>
        </authorList>
    </citation>
    <scope>IDENTIFICATION</scope>
</reference>
<proteinExistence type="predicted"/>
<dbReference type="PANTHER" id="PTHR24413">
    <property type="entry name" value="SPECKLE-TYPE POZ PROTEIN"/>
    <property type="match status" value="1"/>
</dbReference>